<dbReference type="EMBL" id="LSFM01000023">
    <property type="protein sequence ID" value="OBY62733.1"/>
    <property type="molecule type" value="Genomic_DNA"/>
</dbReference>
<protein>
    <submittedName>
        <fullName evidence="1">Uncharacterized protein</fullName>
    </submittedName>
</protein>
<evidence type="ECO:0000313" key="2">
    <source>
        <dbReference type="Proteomes" id="UP000092584"/>
    </source>
</evidence>
<gene>
    <name evidence="1" type="ORF">LPB3_11325</name>
</gene>
<reference evidence="2" key="1">
    <citation type="submission" date="2016-02" db="EMBL/GenBank/DDBJ databases">
        <authorList>
            <person name="Shin S.-K."/>
            <person name="Yi H."/>
            <person name="Kim E."/>
        </authorList>
    </citation>
    <scope>NUCLEOTIDE SEQUENCE [LARGE SCALE GENOMIC DNA]</scope>
    <source>
        <strain evidence="2">LPB0003</strain>
    </source>
</reference>
<dbReference type="OrthoDB" id="704518at2"/>
<evidence type="ECO:0000313" key="1">
    <source>
        <dbReference type="EMBL" id="OBY62733.1"/>
    </source>
</evidence>
<accession>A0A1B8TSN0</accession>
<comment type="caution">
    <text evidence="1">The sequence shown here is derived from an EMBL/GenBank/DDBJ whole genome shotgun (WGS) entry which is preliminary data.</text>
</comment>
<dbReference type="KEGG" id="pob:LPB03_11315"/>
<sequence length="195" mass="23171">MKNLLFRIILFCSVFVFGQNTEKENLIKLDSTWGKEVFPFPIGFAQNIEYMGVAEVRFPPKGWRTPEHTFFWSYTYVWSIYFDKKITAKQLKSDLEKYFDGLNNVTENHNLDQKASAIITKIKKNKHTTFFEGKVFTFDHFATNKRFVLNVKIESNFCKEAQKTVILFKFSPKKFNHEVWKTLDEIELNDDFCEK</sequence>
<keyword evidence="2" id="KW-1185">Reference proteome</keyword>
<dbReference type="RefSeq" id="WP_065319719.1">
    <property type="nucleotide sequence ID" value="NZ_CP017477.1"/>
</dbReference>
<proteinExistence type="predicted"/>
<dbReference type="STRING" id="1774273.LPB03_11315"/>
<organism evidence="1 2">
    <name type="scientific">Polaribacter vadi</name>
    <dbReference type="NCBI Taxonomy" id="1774273"/>
    <lineage>
        <taxon>Bacteria</taxon>
        <taxon>Pseudomonadati</taxon>
        <taxon>Bacteroidota</taxon>
        <taxon>Flavobacteriia</taxon>
        <taxon>Flavobacteriales</taxon>
        <taxon>Flavobacteriaceae</taxon>
    </lineage>
</organism>
<dbReference type="AlphaFoldDB" id="A0A1B8TSN0"/>
<name>A0A1B8TSN0_9FLAO</name>
<dbReference type="Proteomes" id="UP000092584">
    <property type="component" value="Unassembled WGS sequence"/>
</dbReference>